<feature type="compositionally biased region" description="Polar residues" evidence="1">
    <location>
        <begin position="19"/>
        <end position="31"/>
    </location>
</feature>
<evidence type="ECO:0000313" key="4">
    <source>
        <dbReference type="Proteomes" id="UP000236327"/>
    </source>
</evidence>
<reference evidence="3 4" key="1">
    <citation type="submission" date="2016-05" db="EMBL/GenBank/DDBJ databases">
        <title>Complete genome sequence of Novosphingobium guangzhouense SA925(T).</title>
        <authorList>
            <person name="Sha S."/>
        </authorList>
    </citation>
    <scope>NUCLEOTIDE SEQUENCE [LARGE SCALE GENOMIC DNA]</scope>
    <source>
        <strain evidence="3 4">SA925</strain>
    </source>
</reference>
<dbReference type="AlphaFoldDB" id="A0A2K2FTQ2"/>
<dbReference type="RefSeq" id="WP_245892814.1">
    <property type="nucleotide sequence ID" value="NZ_LYMM01000084.1"/>
</dbReference>
<accession>A0A2K2FTQ2</accession>
<proteinExistence type="predicted"/>
<name>A0A2K2FTQ2_9SPHN</name>
<evidence type="ECO:0000313" key="3">
    <source>
        <dbReference type="EMBL" id="PNU02177.1"/>
    </source>
</evidence>
<dbReference type="PROSITE" id="PS51257">
    <property type="entry name" value="PROKAR_LIPOPROTEIN"/>
    <property type="match status" value="1"/>
</dbReference>
<dbReference type="EMBL" id="LYMM01000084">
    <property type="protein sequence ID" value="PNU02177.1"/>
    <property type="molecule type" value="Genomic_DNA"/>
</dbReference>
<dbReference type="Pfam" id="PF13739">
    <property type="entry name" value="PdaC"/>
    <property type="match status" value="1"/>
</dbReference>
<gene>
    <name evidence="3" type="ORF">A8V01_09885</name>
</gene>
<dbReference type="Proteomes" id="UP000236327">
    <property type="component" value="Unassembled WGS sequence"/>
</dbReference>
<dbReference type="Gene3D" id="3.30.565.40">
    <property type="entry name" value="Fervidobacterium nodosum Rt17-B1 like"/>
    <property type="match status" value="1"/>
</dbReference>
<organism evidence="3 4">
    <name type="scientific">Novosphingobium guangzhouense</name>
    <dbReference type="NCBI Taxonomy" id="1850347"/>
    <lineage>
        <taxon>Bacteria</taxon>
        <taxon>Pseudomonadati</taxon>
        <taxon>Pseudomonadota</taxon>
        <taxon>Alphaproteobacteria</taxon>
        <taxon>Sphingomonadales</taxon>
        <taxon>Sphingomonadaceae</taxon>
        <taxon>Novosphingobium</taxon>
    </lineage>
</organism>
<evidence type="ECO:0000259" key="2">
    <source>
        <dbReference type="Pfam" id="PF13739"/>
    </source>
</evidence>
<keyword evidence="4" id="KW-1185">Reference proteome</keyword>
<sequence length="275" mass="29467">MRYSGMVVVLAFAAAACSGSGNSDPQPSATVAASEEALPMASTDAPSEAPPVKGRAEKEENDLYEFGYSYPDAAAALPGLRAMLDRKLDDTKGELVSSARSDKAEMAKDGFPYHAHSMQVDWKVVTDLPGWLSLSSEMYQYSGGAHGMSGFDTLLWDRGADTARKPLDLFTSQDALRNALRAPFCDGLDKAREGKRGEPVQRDSGQMFTECIDPTAQTLILGSTNGKTFDRIGVLVAPYEAGPYAEGSYEVTVPVTGKVMAALKPQYRSAFSVKP</sequence>
<comment type="caution">
    <text evidence="3">The sequence shown here is derived from an EMBL/GenBank/DDBJ whole genome shotgun (WGS) entry which is preliminary data.</text>
</comment>
<dbReference type="InterPro" id="IPR025303">
    <property type="entry name" value="PdaC"/>
</dbReference>
<feature type="domain" description="Deacetylase PdaC" evidence="2">
    <location>
        <begin position="58"/>
        <end position="149"/>
    </location>
</feature>
<evidence type="ECO:0000256" key="1">
    <source>
        <dbReference type="SAM" id="MobiDB-lite"/>
    </source>
</evidence>
<feature type="region of interest" description="Disordered" evidence="1">
    <location>
        <begin position="18"/>
        <end position="55"/>
    </location>
</feature>
<protein>
    <recommendedName>
        <fullName evidence="2">Deacetylase PdaC domain-containing protein</fullName>
    </recommendedName>
</protein>